<feature type="compositionally biased region" description="Polar residues" evidence="1">
    <location>
        <begin position="222"/>
        <end position="236"/>
    </location>
</feature>
<gene>
    <name evidence="2" type="ORF">HDC04208</name>
</gene>
<evidence type="ECO:0000256" key="1">
    <source>
        <dbReference type="SAM" id="MobiDB-lite"/>
    </source>
</evidence>
<proteinExistence type="predicted"/>
<sequence>MVGVSEKLSTDRIDSERLSLVRGNFSQCVVTTAAAARVAGLSGAQTAKPARGEISKIAVGETTLSTNRLQSQTEPPAPAPASTPDSRLLTPNFQLHLHFLHGHRHHLTSASNCIRLYRSSQIFSPHTIDCRLFSTAGLFSSAPMVTPSSEENSSAGAKSTLQSKSPTKLQSQSAEQQPTNYFYRFGCSHKTQQKLQLQTQTQPFHNQMCVFSRPHCGINAQHSPAHTAPISSPTTAQQSQSWSKSQSGSVSGLWTCGRRKCATCCTISN</sequence>
<accession>Q6IGY9</accession>
<feature type="region of interest" description="Disordered" evidence="1">
    <location>
        <begin position="66"/>
        <end position="87"/>
    </location>
</feature>
<dbReference type="AlphaFoldDB" id="Q6IGY9"/>
<reference evidence="2" key="1">
    <citation type="journal article" date="2003" name="Genome Biol.">
        <title>An integrated gene annotation and transcriptional profiling approach towards the full gene content of the Drosophila genome.</title>
        <authorList>
            <person name="Hild M."/>
            <person name="Beckmann B."/>
            <person name="Haas S.A."/>
            <person name="Koch B."/>
            <person name="Solovyev V."/>
            <person name="Busold C."/>
            <person name="Fellenberg K."/>
            <person name="Boutros M."/>
            <person name="Vingron M."/>
            <person name="Sauer F."/>
            <person name="Hoheisel J.D."/>
            <person name="Paro R."/>
        </authorList>
    </citation>
    <scope>NUCLEOTIDE SEQUENCE</scope>
</reference>
<feature type="compositionally biased region" description="Low complexity" evidence="1">
    <location>
        <begin position="237"/>
        <end position="251"/>
    </location>
</feature>
<feature type="region of interest" description="Disordered" evidence="1">
    <location>
        <begin position="143"/>
        <end position="175"/>
    </location>
</feature>
<evidence type="ECO:0000313" key="2">
    <source>
        <dbReference type="EMBL" id="DAA02325.1"/>
    </source>
</evidence>
<feature type="compositionally biased region" description="Polar residues" evidence="1">
    <location>
        <begin position="146"/>
        <end position="175"/>
    </location>
</feature>
<feature type="region of interest" description="Disordered" evidence="1">
    <location>
        <begin position="222"/>
        <end position="252"/>
    </location>
</feature>
<name>Q6IGY9_DROME</name>
<organism evidence="2">
    <name type="scientific">Drosophila melanogaster</name>
    <name type="common">Fruit fly</name>
    <dbReference type="NCBI Taxonomy" id="7227"/>
    <lineage>
        <taxon>Eukaryota</taxon>
        <taxon>Metazoa</taxon>
        <taxon>Ecdysozoa</taxon>
        <taxon>Arthropoda</taxon>
        <taxon>Hexapoda</taxon>
        <taxon>Insecta</taxon>
        <taxon>Pterygota</taxon>
        <taxon>Neoptera</taxon>
        <taxon>Endopterygota</taxon>
        <taxon>Diptera</taxon>
        <taxon>Brachycera</taxon>
        <taxon>Muscomorpha</taxon>
        <taxon>Ephydroidea</taxon>
        <taxon>Drosophilidae</taxon>
        <taxon>Drosophila</taxon>
        <taxon>Sophophora</taxon>
    </lineage>
</organism>
<dbReference type="EMBL" id="BK003627">
    <property type="protein sequence ID" value="DAA02325.1"/>
    <property type="molecule type" value="Genomic_DNA"/>
</dbReference>
<protein>
    <submittedName>
        <fullName evidence="2">HDC04208</fullName>
    </submittedName>
</protein>